<feature type="region of interest" description="Disordered" evidence="1">
    <location>
        <begin position="87"/>
        <end position="223"/>
    </location>
</feature>
<accession>A0ABD0YI77</accession>
<feature type="compositionally biased region" description="Polar residues" evidence="1">
    <location>
        <begin position="212"/>
        <end position="223"/>
    </location>
</feature>
<feature type="compositionally biased region" description="Pro residues" evidence="1">
    <location>
        <begin position="162"/>
        <end position="171"/>
    </location>
</feature>
<protein>
    <submittedName>
        <fullName evidence="2">Uncharacterized protein</fullName>
    </submittedName>
</protein>
<reference evidence="2 3" key="1">
    <citation type="submission" date="2024-07" db="EMBL/GenBank/DDBJ databases">
        <title>Chromosome-level genome assembly of the water stick insect Ranatra chinensis (Heteroptera: Nepidae).</title>
        <authorList>
            <person name="Liu X."/>
        </authorList>
    </citation>
    <scope>NUCLEOTIDE SEQUENCE [LARGE SCALE GENOMIC DNA]</scope>
    <source>
        <strain evidence="2">Cailab_2021Rc</strain>
        <tissue evidence="2">Muscle</tissue>
    </source>
</reference>
<organism evidence="2 3">
    <name type="scientific">Ranatra chinensis</name>
    <dbReference type="NCBI Taxonomy" id="642074"/>
    <lineage>
        <taxon>Eukaryota</taxon>
        <taxon>Metazoa</taxon>
        <taxon>Ecdysozoa</taxon>
        <taxon>Arthropoda</taxon>
        <taxon>Hexapoda</taxon>
        <taxon>Insecta</taxon>
        <taxon>Pterygota</taxon>
        <taxon>Neoptera</taxon>
        <taxon>Paraneoptera</taxon>
        <taxon>Hemiptera</taxon>
        <taxon>Heteroptera</taxon>
        <taxon>Panheteroptera</taxon>
        <taxon>Nepomorpha</taxon>
        <taxon>Nepidae</taxon>
        <taxon>Ranatrinae</taxon>
        <taxon>Ranatra</taxon>
    </lineage>
</organism>
<dbReference type="EMBL" id="JBFDAA010000008">
    <property type="protein sequence ID" value="KAL1130309.1"/>
    <property type="molecule type" value="Genomic_DNA"/>
</dbReference>
<dbReference type="AlphaFoldDB" id="A0ABD0YI77"/>
<sequence length="223" mass="23974">MRGLNHRAPVGRIRTDIENQGHQPGVLLGGARSTSTPKCNRPPRCVPCGGGHESSTCLKTRETPATCALCGGDHPANYKSCQAYKELQERSRPGQPRRDVSSGRARSVAAVPTPMHVVDAPPKVHQPPQRASPATSSLGLRPLHPPKATPTRPSSIKKVKPPKTPPNSPPKSHPHRAKLPPEYLPVQPLPRGLPGLNAETLFPNRPLRPHTPTHSIQSSSLNS</sequence>
<evidence type="ECO:0000313" key="3">
    <source>
        <dbReference type="Proteomes" id="UP001558652"/>
    </source>
</evidence>
<dbReference type="Proteomes" id="UP001558652">
    <property type="component" value="Unassembled WGS sequence"/>
</dbReference>
<keyword evidence="3" id="KW-1185">Reference proteome</keyword>
<evidence type="ECO:0000256" key="1">
    <source>
        <dbReference type="SAM" id="MobiDB-lite"/>
    </source>
</evidence>
<proteinExistence type="predicted"/>
<comment type="caution">
    <text evidence="2">The sequence shown here is derived from an EMBL/GenBank/DDBJ whole genome shotgun (WGS) entry which is preliminary data.</text>
</comment>
<evidence type="ECO:0000313" key="2">
    <source>
        <dbReference type="EMBL" id="KAL1130309.1"/>
    </source>
</evidence>
<gene>
    <name evidence="2" type="ORF">AAG570_013247</name>
</gene>
<feature type="compositionally biased region" description="Basic and acidic residues" evidence="1">
    <location>
        <begin position="87"/>
        <end position="101"/>
    </location>
</feature>
<name>A0ABD0YI77_9HEMI</name>